<dbReference type="PROSITE" id="PS50949">
    <property type="entry name" value="HTH_GNTR"/>
    <property type="match status" value="1"/>
</dbReference>
<dbReference type="AlphaFoldDB" id="A0A9X3NJM9"/>
<dbReference type="Pfam" id="PF00392">
    <property type="entry name" value="GntR"/>
    <property type="match status" value="1"/>
</dbReference>
<name>A0A9X3NJM9_9ACTN</name>
<evidence type="ECO:0000256" key="3">
    <source>
        <dbReference type="ARBA" id="ARBA00023163"/>
    </source>
</evidence>
<dbReference type="InterPro" id="IPR000524">
    <property type="entry name" value="Tscrpt_reg_HTH_GntR"/>
</dbReference>
<dbReference type="PRINTS" id="PR00035">
    <property type="entry name" value="HTHGNTR"/>
</dbReference>
<organism evidence="5 6">
    <name type="scientific">Solirubrobacter phytolaccae</name>
    <dbReference type="NCBI Taxonomy" id="1404360"/>
    <lineage>
        <taxon>Bacteria</taxon>
        <taxon>Bacillati</taxon>
        <taxon>Actinomycetota</taxon>
        <taxon>Thermoleophilia</taxon>
        <taxon>Solirubrobacterales</taxon>
        <taxon>Solirubrobacteraceae</taxon>
        <taxon>Solirubrobacter</taxon>
    </lineage>
</organism>
<feature type="domain" description="HTH gntR-type" evidence="4">
    <location>
        <begin position="4"/>
        <end position="71"/>
    </location>
</feature>
<dbReference type="SMART" id="SM00895">
    <property type="entry name" value="FCD"/>
    <property type="match status" value="1"/>
</dbReference>
<dbReference type="Gene3D" id="1.20.120.530">
    <property type="entry name" value="GntR ligand-binding domain-like"/>
    <property type="match status" value="1"/>
</dbReference>
<evidence type="ECO:0000256" key="1">
    <source>
        <dbReference type="ARBA" id="ARBA00023015"/>
    </source>
</evidence>
<dbReference type="InterPro" id="IPR036388">
    <property type="entry name" value="WH-like_DNA-bd_sf"/>
</dbReference>
<dbReference type="Gene3D" id="1.10.10.10">
    <property type="entry name" value="Winged helix-like DNA-binding domain superfamily/Winged helix DNA-binding domain"/>
    <property type="match status" value="1"/>
</dbReference>
<dbReference type="Pfam" id="PF07729">
    <property type="entry name" value="FCD"/>
    <property type="match status" value="1"/>
</dbReference>
<accession>A0A9X3NJM9</accession>
<proteinExistence type="predicted"/>
<dbReference type="InterPro" id="IPR008920">
    <property type="entry name" value="TF_FadR/GntR_C"/>
</dbReference>
<evidence type="ECO:0000313" key="6">
    <source>
        <dbReference type="Proteomes" id="UP001147653"/>
    </source>
</evidence>
<dbReference type="InterPro" id="IPR011711">
    <property type="entry name" value="GntR_C"/>
</dbReference>
<evidence type="ECO:0000256" key="2">
    <source>
        <dbReference type="ARBA" id="ARBA00023125"/>
    </source>
</evidence>
<reference evidence="5" key="1">
    <citation type="submission" date="2022-10" db="EMBL/GenBank/DDBJ databases">
        <title>The WGS of Solirubrobacter phytolaccae KCTC 29190.</title>
        <authorList>
            <person name="Jiang Z."/>
        </authorList>
    </citation>
    <scope>NUCLEOTIDE SEQUENCE</scope>
    <source>
        <strain evidence="5">KCTC 29190</strain>
    </source>
</reference>
<dbReference type="PANTHER" id="PTHR43537">
    <property type="entry name" value="TRANSCRIPTIONAL REGULATOR, GNTR FAMILY"/>
    <property type="match status" value="1"/>
</dbReference>
<dbReference type="RefSeq" id="WP_270026965.1">
    <property type="nucleotide sequence ID" value="NZ_JAPDDP010000038.1"/>
</dbReference>
<dbReference type="SMART" id="SM00345">
    <property type="entry name" value="HTH_GNTR"/>
    <property type="match status" value="1"/>
</dbReference>
<dbReference type="CDD" id="cd07377">
    <property type="entry name" value="WHTH_GntR"/>
    <property type="match status" value="1"/>
</dbReference>
<dbReference type="SUPFAM" id="SSF48008">
    <property type="entry name" value="GntR ligand-binding domain-like"/>
    <property type="match status" value="1"/>
</dbReference>
<dbReference type="SUPFAM" id="SSF46785">
    <property type="entry name" value="Winged helix' DNA-binding domain"/>
    <property type="match status" value="1"/>
</dbReference>
<evidence type="ECO:0000259" key="4">
    <source>
        <dbReference type="PROSITE" id="PS50949"/>
    </source>
</evidence>
<evidence type="ECO:0000313" key="5">
    <source>
        <dbReference type="EMBL" id="MDA0182592.1"/>
    </source>
</evidence>
<sequence length="216" mass="23503">MLSRTLPTQVADHIRERILSGELAPGERIIETDLAAEFEVSRHTLRSALQTLTHEGLLEQSQFKSTHVTRPTADDVFEIYTLRNALEAMACRLAAQRAGDTTGMDAAVTRMRNAAQAGDTPAMKVADFDFHTAVIELAGHTRLREHYRALHAQTRLYLNLTATVGYELDEIAAKHAELADAIRTGDAARAEQLGGGHNTADGERLVALLTAPAPQG</sequence>
<keyword evidence="1" id="KW-0805">Transcription regulation</keyword>
<dbReference type="EMBL" id="JAPDDP010000038">
    <property type="protein sequence ID" value="MDA0182592.1"/>
    <property type="molecule type" value="Genomic_DNA"/>
</dbReference>
<dbReference type="GO" id="GO:0003700">
    <property type="term" value="F:DNA-binding transcription factor activity"/>
    <property type="evidence" value="ECO:0007669"/>
    <property type="project" value="InterPro"/>
</dbReference>
<keyword evidence="3" id="KW-0804">Transcription</keyword>
<keyword evidence="2" id="KW-0238">DNA-binding</keyword>
<dbReference type="PANTHER" id="PTHR43537:SF45">
    <property type="entry name" value="GNTR FAMILY REGULATORY PROTEIN"/>
    <property type="match status" value="1"/>
</dbReference>
<protein>
    <submittedName>
        <fullName evidence="5">GntR family transcriptional regulator</fullName>
    </submittedName>
</protein>
<comment type="caution">
    <text evidence="5">The sequence shown here is derived from an EMBL/GenBank/DDBJ whole genome shotgun (WGS) entry which is preliminary data.</text>
</comment>
<keyword evidence="6" id="KW-1185">Reference proteome</keyword>
<dbReference type="GO" id="GO:0003677">
    <property type="term" value="F:DNA binding"/>
    <property type="evidence" value="ECO:0007669"/>
    <property type="project" value="UniProtKB-KW"/>
</dbReference>
<dbReference type="InterPro" id="IPR036390">
    <property type="entry name" value="WH_DNA-bd_sf"/>
</dbReference>
<dbReference type="Proteomes" id="UP001147653">
    <property type="component" value="Unassembled WGS sequence"/>
</dbReference>
<gene>
    <name evidence="5" type="ORF">OJ997_19940</name>
</gene>